<dbReference type="STRING" id="63186.ZOBELLIA_3101"/>
<evidence type="ECO:0000313" key="3">
    <source>
        <dbReference type="EMBL" id="CAZ97240.1"/>
    </source>
</evidence>
<protein>
    <submittedName>
        <fullName evidence="3">Conjugative transposon protein TraM</fullName>
    </submittedName>
</protein>
<dbReference type="OrthoDB" id="1422867at2"/>
<keyword evidence="1" id="KW-0472">Membrane</keyword>
<dbReference type="KEGG" id="zga:ZOBELLIA_3101"/>
<gene>
    <name evidence="3" type="primary">traM</name>
    <name evidence="3" type="ordered locus">zobellia_3101</name>
</gene>
<proteinExistence type="predicted"/>
<feature type="domain" description="Conjugative transposon TraM C-terminal" evidence="2">
    <location>
        <begin position="176"/>
        <end position="331"/>
    </location>
</feature>
<accession>G0KZX4</accession>
<dbReference type="HOGENOM" id="CLU_816241_0_0_10"/>
<sequence length="340" mass="38468">MDTNKKIIVAVVGVILLGVLVFTMKGLVFSGSTSSIGEMAEGLEFDSPDLDVEKFDNSTKKELYDETNTYDEERYDSLADNLSFLQKMKDKFSKKYTNEEEMPDTNEEEMLGTDENLQMLMELQNNLNKANPQYDMGYAPPQVVVPEPEKKKIPKEGDYFFGASSTGNTDLRENLIPAEVIDQGVLRQGSTIALRTKQPIILTKSNIKIPKGAVIYGVVNIEDNRLNININKYKRDNKLFSIDMNVYDYDGLQGIHLNHGSIFSIPSNVSKDVYKAALQTYRQQSIIGDNNAGNNREPLGKIAILSAAKEISRELFDKRKVFVPRKYHIWLTINNQDNDK</sequence>
<evidence type="ECO:0000256" key="1">
    <source>
        <dbReference type="SAM" id="Phobius"/>
    </source>
</evidence>
<keyword evidence="1" id="KW-1133">Transmembrane helix</keyword>
<dbReference type="EMBL" id="FP476056">
    <property type="protein sequence ID" value="CAZ97240.1"/>
    <property type="molecule type" value="Genomic_DNA"/>
</dbReference>
<dbReference type="RefSeq" id="WP_013994434.1">
    <property type="nucleotide sequence ID" value="NC_015844.1"/>
</dbReference>
<evidence type="ECO:0000313" key="4">
    <source>
        <dbReference type="Proteomes" id="UP000008898"/>
    </source>
</evidence>
<reference evidence="4" key="1">
    <citation type="submission" date="2009-07" db="EMBL/GenBank/DDBJ databases">
        <title>Complete genome sequence of Zobellia galactanivorans Dsij.</title>
        <authorList>
            <consortium name="Genoscope - CEA"/>
        </authorList>
    </citation>
    <scope>NUCLEOTIDE SEQUENCE [LARGE SCALE GENOMIC DNA]</scope>
    <source>
        <strain evidence="4">DSM 12802 / CCUG 47099 / CIP 106680 / NCIMB 13871 / Dsij</strain>
    </source>
</reference>
<keyword evidence="4" id="KW-1185">Reference proteome</keyword>
<feature type="transmembrane region" description="Helical" evidence="1">
    <location>
        <begin position="7"/>
        <end position="29"/>
    </location>
</feature>
<evidence type="ECO:0000259" key="2">
    <source>
        <dbReference type="Pfam" id="PF12508"/>
    </source>
</evidence>
<organism evidence="3 4">
    <name type="scientific">Zobellia galactanivorans (strain DSM 12802 / CCUG 47099 / CIP 106680 / NCIMB 13871 / Dsij)</name>
    <dbReference type="NCBI Taxonomy" id="63186"/>
    <lineage>
        <taxon>Bacteria</taxon>
        <taxon>Pseudomonadati</taxon>
        <taxon>Bacteroidota</taxon>
        <taxon>Flavobacteriia</taxon>
        <taxon>Flavobacteriales</taxon>
        <taxon>Flavobacteriaceae</taxon>
        <taxon>Zobellia</taxon>
    </lineage>
</organism>
<dbReference type="AlphaFoldDB" id="G0KZX4"/>
<dbReference type="Pfam" id="PF12508">
    <property type="entry name" value="Transposon_TraM"/>
    <property type="match status" value="1"/>
</dbReference>
<name>G0KZX4_ZOBGA</name>
<dbReference type="Proteomes" id="UP000008898">
    <property type="component" value="Chromosome"/>
</dbReference>
<dbReference type="InterPro" id="IPR055407">
    <property type="entry name" value="TraM_C"/>
</dbReference>
<reference evidence="3 4" key="2">
    <citation type="journal article" date="2012" name="Environ. Microbiol.">
        <title>Characterization of the first alginolytic operons in a marine bacterium: from their emergence in marine Flavobacteriia to their independent transfers to marine Proteobacteria and human gut Bacteroides.</title>
        <authorList>
            <person name="Thomas F."/>
            <person name="Barbeyron T."/>
            <person name="Tonon T."/>
            <person name="Genicot S."/>
            <person name="Czjzek M."/>
            <person name="Michel G."/>
        </authorList>
    </citation>
    <scope>NUCLEOTIDE SEQUENCE [LARGE SCALE GENOMIC DNA]</scope>
    <source>
        <strain evidence="4">DSM 12802 / CCUG 47099 / CIP 106680 / NCIMB 13871 / Dsij</strain>
    </source>
</reference>
<keyword evidence="1" id="KW-0812">Transmembrane</keyword>